<evidence type="ECO:0000259" key="2">
    <source>
        <dbReference type="PROSITE" id="PS50188"/>
    </source>
</evidence>
<dbReference type="HOGENOM" id="CLU_1839020_0_0_1"/>
<dbReference type="Proteomes" id="UP000011713">
    <property type="component" value="Unassembled WGS sequence"/>
</dbReference>
<dbReference type="PANTHER" id="PTHR12245:SF5">
    <property type="entry name" value="SPRY DOMAIN-CONTAINING SOCS BOX PROTEIN 3"/>
    <property type="match status" value="1"/>
</dbReference>
<dbReference type="EnsemblProtists" id="HpaT809119">
    <property type="protein sequence ID" value="HpaP809119"/>
    <property type="gene ID" value="HpaG809119"/>
</dbReference>
<dbReference type="SUPFAM" id="SSF49899">
    <property type="entry name" value="Concanavalin A-like lectins/glucanases"/>
    <property type="match status" value="1"/>
</dbReference>
<dbReference type="AlphaFoldDB" id="M4BRS9"/>
<feature type="region of interest" description="Disordered" evidence="1">
    <location>
        <begin position="114"/>
        <end position="140"/>
    </location>
</feature>
<dbReference type="InterPro" id="IPR050672">
    <property type="entry name" value="FBXO45-Fsn/SPSB_families"/>
</dbReference>
<dbReference type="VEuPathDB" id="FungiDB:HpaG809119"/>
<dbReference type="Gene3D" id="2.60.120.920">
    <property type="match status" value="1"/>
</dbReference>
<protein>
    <recommendedName>
        <fullName evidence="2">B30.2/SPRY domain-containing protein</fullName>
    </recommendedName>
</protein>
<dbReference type="InterPro" id="IPR043136">
    <property type="entry name" value="B30.2/SPRY_sf"/>
</dbReference>
<reference evidence="4" key="1">
    <citation type="journal article" date="2010" name="Science">
        <title>Signatures of adaptation to obligate biotrophy in the Hyaloperonospora arabidopsidis genome.</title>
        <authorList>
            <person name="Baxter L."/>
            <person name="Tripathy S."/>
            <person name="Ishaque N."/>
            <person name="Boot N."/>
            <person name="Cabral A."/>
            <person name="Kemen E."/>
            <person name="Thines M."/>
            <person name="Ah-Fong A."/>
            <person name="Anderson R."/>
            <person name="Badejoko W."/>
            <person name="Bittner-Eddy P."/>
            <person name="Boore J.L."/>
            <person name="Chibucos M.C."/>
            <person name="Coates M."/>
            <person name="Dehal P."/>
            <person name="Delehaunty K."/>
            <person name="Dong S."/>
            <person name="Downton P."/>
            <person name="Dumas B."/>
            <person name="Fabro G."/>
            <person name="Fronick C."/>
            <person name="Fuerstenberg S.I."/>
            <person name="Fulton L."/>
            <person name="Gaulin E."/>
            <person name="Govers F."/>
            <person name="Hughes L."/>
            <person name="Humphray S."/>
            <person name="Jiang R.H."/>
            <person name="Judelson H."/>
            <person name="Kamoun S."/>
            <person name="Kyung K."/>
            <person name="Meijer H."/>
            <person name="Minx P."/>
            <person name="Morris P."/>
            <person name="Nelson J."/>
            <person name="Phuntumart V."/>
            <person name="Qutob D."/>
            <person name="Rehmany A."/>
            <person name="Rougon-Cardoso A."/>
            <person name="Ryden P."/>
            <person name="Torto-Alalibo T."/>
            <person name="Studholme D."/>
            <person name="Wang Y."/>
            <person name="Win J."/>
            <person name="Wood J."/>
            <person name="Clifton S.W."/>
            <person name="Rogers J."/>
            <person name="Van den Ackerveken G."/>
            <person name="Jones J.D."/>
            <person name="McDowell J.M."/>
            <person name="Beynon J."/>
            <person name="Tyler B.M."/>
        </authorList>
    </citation>
    <scope>NUCLEOTIDE SEQUENCE [LARGE SCALE GENOMIC DNA]</scope>
    <source>
        <strain evidence="4">Emoy2</strain>
    </source>
</reference>
<keyword evidence="4" id="KW-1185">Reference proteome</keyword>
<accession>M4BRS9</accession>
<feature type="domain" description="B30.2/SPRY" evidence="2">
    <location>
        <begin position="1"/>
        <end position="140"/>
    </location>
</feature>
<dbReference type="InterPro" id="IPR013320">
    <property type="entry name" value="ConA-like_dom_sf"/>
</dbReference>
<evidence type="ECO:0000313" key="4">
    <source>
        <dbReference type="Proteomes" id="UP000011713"/>
    </source>
</evidence>
<organism evidence="3 4">
    <name type="scientific">Hyaloperonospora arabidopsidis (strain Emoy2)</name>
    <name type="common">Downy mildew agent</name>
    <name type="synonym">Peronospora arabidopsidis</name>
    <dbReference type="NCBI Taxonomy" id="559515"/>
    <lineage>
        <taxon>Eukaryota</taxon>
        <taxon>Sar</taxon>
        <taxon>Stramenopiles</taxon>
        <taxon>Oomycota</taxon>
        <taxon>Peronosporomycetes</taxon>
        <taxon>Peronosporales</taxon>
        <taxon>Peronosporaceae</taxon>
        <taxon>Hyaloperonospora</taxon>
    </lineage>
</organism>
<feature type="compositionally biased region" description="Acidic residues" evidence="1">
    <location>
        <begin position="116"/>
        <end position="125"/>
    </location>
</feature>
<dbReference type="InParanoid" id="M4BRS9"/>
<dbReference type="PANTHER" id="PTHR12245">
    <property type="entry name" value="SPRY DOMAIN CONTAINING SOCS BOX PROTEIN"/>
    <property type="match status" value="1"/>
</dbReference>
<dbReference type="PROSITE" id="PS50188">
    <property type="entry name" value="B302_SPRY"/>
    <property type="match status" value="1"/>
</dbReference>
<name>M4BRS9_HYAAE</name>
<dbReference type="InterPro" id="IPR003877">
    <property type="entry name" value="SPRY_dom"/>
</dbReference>
<reference evidence="3" key="2">
    <citation type="submission" date="2015-06" db="UniProtKB">
        <authorList>
            <consortium name="EnsemblProtists"/>
        </authorList>
    </citation>
    <scope>IDENTIFICATION</scope>
    <source>
        <strain evidence="3">Emoy2</strain>
    </source>
</reference>
<dbReference type="Pfam" id="PF00622">
    <property type="entry name" value="SPRY"/>
    <property type="match status" value="1"/>
</dbReference>
<dbReference type="CDD" id="cd11709">
    <property type="entry name" value="SPRY"/>
    <property type="match status" value="1"/>
</dbReference>
<sequence>MAMTTPRQSLDYKQRHVLRYLYFTSGCHYWEVMVERMDDPRGVVVGVASSEAFETGASEDAVGYVATGFIVNSGVEICRAQAFDVGDTVGVYLDMNAREVAFFRNDEVQHGLREAEGEETVNDETEVSRVVAAAGDEARS</sequence>
<dbReference type="EMBL" id="JH598667">
    <property type="status" value="NOT_ANNOTATED_CDS"/>
    <property type="molecule type" value="Genomic_DNA"/>
</dbReference>
<dbReference type="InterPro" id="IPR001870">
    <property type="entry name" value="B30.2/SPRY"/>
</dbReference>
<proteinExistence type="predicted"/>
<evidence type="ECO:0000313" key="3">
    <source>
        <dbReference type="EnsemblProtists" id="HpaP809119"/>
    </source>
</evidence>
<dbReference type="eggNOG" id="ENOG502S7EF">
    <property type="taxonomic scope" value="Eukaryota"/>
</dbReference>
<evidence type="ECO:0000256" key="1">
    <source>
        <dbReference type="SAM" id="MobiDB-lite"/>
    </source>
</evidence>